<dbReference type="GO" id="GO:0009225">
    <property type="term" value="P:nucleotide-sugar metabolic process"/>
    <property type="evidence" value="ECO:0007669"/>
    <property type="project" value="TreeGrafter"/>
</dbReference>
<evidence type="ECO:0000256" key="3">
    <source>
        <dbReference type="ARBA" id="ARBA00022801"/>
    </source>
</evidence>
<dbReference type="GO" id="GO:1990966">
    <property type="term" value="P:ATP generation from poly-ADP-D-ribose"/>
    <property type="evidence" value="ECO:0007669"/>
    <property type="project" value="TreeGrafter"/>
</dbReference>
<comment type="caution">
    <text evidence="8">The sequence shown here is derived from an EMBL/GenBank/DDBJ whole genome shotgun (WGS) entry which is preliminary data.</text>
</comment>
<keyword evidence="3" id="KW-0378">Hydrolase</keyword>
<dbReference type="EMBL" id="JACMRX010000006">
    <property type="protein sequence ID" value="KAF7988067.1"/>
    <property type="molecule type" value="Genomic_DNA"/>
</dbReference>
<reference evidence="8 9" key="1">
    <citation type="submission" date="2020-08" db="EMBL/GenBank/DDBJ databases">
        <title>Aphidius gifuensis genome sequencing and assembly.</title>
        <authorList>
            <person name="Du Z."/>
        </authorList>
    </citation>
    <scope>NUCLEOTIDE SEQUENCE [LARGE SCALE GENOMIC DNA]</scope>
    <source>
        <strain evidence="8">YNYX2018</strain>
        <tissue evidence="8">Adults</tissue>
    </source>
</reference>
<dbReference type="EC" id="3.2.1.143" evidence="2"/>
<dbReference type="InterPro" id="IPR007724">
    <property type="entry name" value="Poly_GlycHdrlase"/>
</dbReference>
<dbReference type="GO" id="GO:0005737">
    <property type="term" value="C:cytoplasm"/>
    <property type="evidence" value="ECO:0007669"/>
    <property type="project" value="TreeGrafter"/>
</dbReference>
<feature type="binding site" evidence="5">
    <location>
        <position position="345"/>
    </location>
    <ligand>
        <name>substrate</name>
    </ligand>
</feature>
<dbReference type="OrthoDB" id="1937899at2759"/>
<evidence type="ECO:0000256" key="2">
    <source>
        <dbReference type="ARBA" id="ARBA00012255"/>
    </source>
</evidence>
<evidence type="ECO:0000256" key="1">
    <source>
        <dbReference type="ARBA" id="ARBA00009545"/>
    </source>
</evidence>
<feature type="active site" evidence="4">
    <location>
        <position position="361"/>
    </location>
</feature>
<organism evidence="8 9">
    <name type="scientific">Aphidius gifuensis</name>
    <name type="common">Parasitoid wasp</name>
    <dbReference type="NCBI Taxonomy" id="684658"/>
    <lineage>
        <taxon>Eukaryota</taxon>
        <taxon>Metazoa</taxon>
        <taxon>Ecdysozoa</taxon>
        <taxon>Arthropoda</taxon>
        <taxon>Hexapoda</taxon>
        <taxon>Insecta</taxon>
        <taxon>Pterygota</taxon>
        <taxon>Neoptera</taxon>
        <taxon>Endopterygota</taxon>
        <taxon>Hymenoptera</taxon>
        <taxon>Apocrita</taxon>
        <taxon>Ichneumonoidea</taxon>
        <taxon>Braconidae</taxon>
        <taxon>Aphidiinae</taxon>
        <taxon>Aphidius</taxon>
    </lineage>
</organism>
<dbReference type="AlphaFoldDB" id="A0A835CLB4"/>
<evidence type="ECO:0000313" key="9">
    <source>
        <dbReference type="Proteomes" id="UP000639338"/>
    </source>
</evidence>
<evidence type="ECO:0000259" key="6">
    <source>
        <dbReference type="Pfam" id="PF05028"/>
    </source>
</evidence>
<feature type="active site" evidence="4">
    <location>
        <position position="342"/>
    </location>
</feature>
<dbReference type="PANTHER" id="PTHR12837:SF15">
    <property type="entry name" value="POLY(ADP-RIBOSE) GLYCOHYDROLASE"/>
    <property type="match status" value="1"/>
</dbReference>
<dbReference type="Pfam" id="PF05028">
    <property type="entry name" value="PARG_cat_C"/>
    <property type="match status" value="1"/>
</dbReference>
<dbReference type="PANTHER" id="PTHR12837">
    <property type="entry name" value="POLY ADP-RIBOSE GLYCOHYDROLASE"/>
    <property type="match status" value="1"/>
</dbReference>
<proteinExistence type="inferred from homology"/>
<evidence type="ECO:0000313" key="8">
    <source>
        <dbReference type="EMBL" id="KAF7988067.1"/>
    </source>
</evidence>
<dbReference type="Pfam" id="PF20811">
    <property type="entry name" value="PARG_cat_N"/>
    <property type="match status" value="1"/>
</dbReference>
<evidence type="ECO:0000256" key="5">
    <source>
        <dbReference type="PIRSR" id="PIRSR607724-2"/>
    </source>
</evidence>
<sequence>MTTQENNLELPDITIDWDQLIDYATKIEPDKSESSIECDLNSLTVEDKPISQPWKGSGIDDIYNNHGPFEYQEYPPIVQSDSHVVLFKLPINSKMEIEPNYSLHPPNNWHVDWVKMPHSPWSMYPFEEEEKMENCYRPRWEVINEALKKKIMSSAQLEAAIFSYNSKESDQWDFRALHYFFSETMKKEETEIFFENLLPKMIQLALQLPTLITGSIPVLKQQKNTTLSMSQLQIASLLANAFFCTFPNYEIYPNINFYRLFRAFKDDKFQRSLAVSEKLRCLIHYFGKVTSVAPQGTVTFQRRYIPLDDCPEWGKMTHQLPPLHITSKGTIESNAAGLLQVDFANKKVGGGVLNWGCVQEEIRFVICPELIVTRLFTEELENTEALVVTGIEQYSNYEGYGNFFKWNGDFIDETPRDSSGRRKTSVVAMDAYRFTKKNEQYTIQKINRELNKAYVGFSSVESNQDNLPAIATGNWGCGAFRGDPKLKVLIQLMAAAVNKKSLVYFTFGDEALQDSIAEMYSHLVQQNIRIGI</sequence>
<protein>
    <recommendedName>
        <fullName evidence="2">poly(ADP-ribose) glycohydrolase</fullName>
        <ecNumber evidence="2">3.2.1.143</ecNumber>
    </recommendedName>
</protein>
<dbReference type="GO" id="GO:0006282">
    <property type="term" value="P:regulation of DNA repair"/>
    <property type="evidence" value="ECO:0007669"/>
    <property type="project" value="InterPro"/>
</dbReference>
<feature type="active site" evidence="4">
    <location>
        <position position="360"/>
    </location>
</feature>
<feature type="binding site" evidence="5">
    <location>
        <position position="400"/>
    </location>
    <ligand>
        <name>substrate</name>
    </ligand>
</feature>
<feature type="domain" description="PARG helical" evidence="7">
    <location>
        <begin position="185"/>
        <end position="302"/>
    </location>
</feature>
<comment type="similarity">
    <text evidence="1">Belongs to the poly(ADP-ribose) glycohydrolase family.</text>
</comment>
<evidence type="ECO:0000256" key="4">
    <source>
        <dbReference type="PIRSR" id="PIRSR607724-1"/>
    </source>
</evidence>
<dbReference type="GO" id="GO:0005634">
    <property type="term" value="C:nucleus"/>
    <property type="evidence" value="ECO:0007669"/>
    <property type="project" value="TreeGrafter"/>
</dbReference>
<keyword evidence="9" id="KW-1185">Reference proteome</keyword>
<accession>A0A835CLB4</accession>
<dbReference type="GO" id="GO:0004649">
    <property type="term" value="F:poly(ADP-ribose) glycohydrolase activity"/>
    <property type="evidence" value="ECO:0007669"/>
    <property type="project" value="UniProtKB-EC"/>
</dbReference>
<dbReference type="InterPro" id="IPR046372">
    <property type="entry name" value="PARG_cat_C"/>
</dbReference>
<evidence type="ECO:0000259" key="7">
    <source>
        <dbReference type="Pfam" id="PF20811"/>
    </source>
</evidence>
<feature type="domain" description="PARG catalytic Macro" evidence="6">
    <location>
        <begin position="311"/>
        <end position="513"/>
    </location>
</feature>
<gene>
    <name evidence="8" type="ORF">HCN44_007561</name>
</gene>
<dbReference type="GO" id="GO:0005975">
    <property type="term" value="P:carbohydrate metabolic process"/>
    <property type="evidence" value="ECO:0007669"/>
    <property type="project" value="InterPro"/>
</dbReference>
<name>A0A835CLB4_APHGI</name>
<dbReference type="Proteomes" id="UP000639338">
    <property type="component" value="Unassembled WGS sequence"/>
</dbReference>
<dbReference type="InterPro" id="IPR048362">
    <property type="entry name" value="PARG_helical"/>
</dbReference>
<feature type="binding site" evidence="5">
    <location>
        <position position="359"/>
    </location>
    <ligand>
        <name>substrate</name>
    </ligand>
</feature>